<comment type="caution">
    <text evidence="3">The sequence shown here is derived from an EMBL/GenBank/DDBJ whole genome shotgun (WGS) entry which is preliminary data.</text>
</comment>
<feature type="domain" description="4Fe-4S ferredoxin-type" evidence="2">
    <location>
        <begin position="1"/>
        <end position="29"/>
    </location>
</feature>
<dbReference type="AlphaFoldDB" id="A0A1V6N0C1"/>
<dbReference type="OrthoDB" id="51316at2157"/>
<gene>
    <name evidence="3" type="primary">korD</name>
    <name evidence="3" type="ORF">MBBAR_28c00250</name>
</gene>
<dbReference type="RefSeq" id="WP_080461006.1">
    <property type="nucleotide sequence ID" value="NZ_BBET01000018.1"/>
</dbReference>
<dbReference type="PANTHER" id="PTHR43122:SF1">
    <property type="entry name" value="IRON-SULFUR-BINDING PROTEIN"/>
    <property type="match status" value="1"/>
</dbReference>
<evidence type="ECO:0000313" key="4">
    <source>
        <dbReference type="Proteomes" id="UP000191661"/>
    </source>
</evidence>
<dbReference type="PANTHER" id="PTHR43122">
    <property type="entry name" value="FERREDOXIN SUBUNIT OF PYRUVATE:FLAVODOXIN OXIDOREDUCTASE-RELATED"/>
    <property type="match status" value="1"/>
</dbReference>
<evidence type="ECO:0000256" key="1">
    <source>
        <dbReference type="SAM" id="MobiDB-lite"/>
    </source>
</evidence>
<sequence>MIKIDSELCKGCDLCIESCPKHVYQKSSKENKKGVYLPFPENEEKCNKCHLCELMCPDQAITVEDEDDHGKDDNKDDHDENISDDK</sequence>
<dbReference type="EC" id="1.2.7.3" evidence="3"/>
<dbReference type="PROSITE" id="PS00198">
    <property type="entry name" value="4FE4S_FER_1"/>
    <property type="match status" value="2"/>
</dbReference>
<dbReference type="Proteomes" id="UP000191661">
    <property type="component" value="Unassembled WGS sequence"/>
</dbReference>
<evidence type="ECO:0000313" key="3">
    <source>
        <dbReference type="EMBL" id="OQD58139.1"/>
    </source>
</evidence>
<feature type="compositionally biased region" description="Basic and acidic residues" evidence="1">
    <location>
        <begin position="68"/>
        <end position="86"/>
    </location>
</feature>
<name>A0A1V6N0C1_METAZ</name>
<dbReference type="InterPro" id="IPR017896">
    <property type="entry name" value="4Fe4S_Fe-S-bd"/>
</dbReference>
<feature type="region of interest" description="Disordered" evidence="1">
    <location>
        <begin position="65"/>
        <end position="86"/>
    </location>
</feature>
<dbReference type="EMBL" id="JXMW01000028">
    <property type="protein sequence ID" value="OQD58139.1"/>
    <property type="molecule type" value="Genomic_DNA"/>
</dbReference>
<dbReference type="Pfam" id="PF12838">
    <property type="entry name" value="Fer4_7"/>
    <property type="match status" value="1"/>
</dbReference>
<dbReference type="Gene3D" id="3.30.70.20">
    <property type="match status" value="1"/>
</dbReference>
<protein>
    <submittedName>
        <fullName evidence="3">2-oxoglutarate:ferredoxin oxidoreductase, subunit delta</fullName>
        <ecNumber evidence="3">1.2.7.3</ecNumber>
    </submittedName>
</protein>
<accession>A0A1V6N0C1</accession>
<reference evidence="3 4" key="1">
    <citation type="submission" date="2014-12" db="EMBL/GenBank/DDBJ databases">
        <title>Genome sequence of Methanobrevibacter arboriphilicus DH1, DSM1125.</title>
        <authorList>
            <person name="Poehlein A."/>
            <person name="Thauer R.K."/>
            <person name="Seedorf H."/>
            <person name="Daniel R."/>
        </authorList>
    </citation>
    <scope>NUCLEOTIDE SEQUENCE [LARGE SCALE GENOMIC DNA]</scope>
    <source>
        <strain evidence="3 4">DH1</strain>
    </source>
</reference>
<proteinExistence type="predicted"/>
<dbReference type="InterPro" id="IPR017900">
    <property type="entry name" value="4Fe4S_Fe_S_CS"/>
</dbReference>
<dbReference type="GO" id="GO:0047553">
    <property type="term" value="F:2-oxoglutarate synthase activity"/>
    <property type="evidence" value="ECO:0007669"/>
    <property type="project" value="UniProtKB-EC"/>
</dbReference>
<feature type="domain" description="4Fe-4S ferredoxin-type" evidence="2">
    <location>
        <begin position="36"/>
        <end position="66"/>
    </location>
</feature>
<organism evidence="3 4">
    <name type="scientific">Methanobrevibacter arboriphilus JCM 13429 = DSM 1125</name>
    <dbReference type="NCBI Taxonomy" id="1300164"/>
    <lineage>
        <taxon>Archaea</taxon>
        <taxon>Methanobacteriati</taxon>
        <taxon>Methanobacteriota</taxon>
        <taxon>Methanomada group</taxon>
        <taxon>Methanobacteria</taxon>
        <taxon>Methanobacteriales</taxon>
        <taxon>Methanobacteriaceae</taxon>
        <taxon>Methanobrevibacter</taxon>
    </lineage>
</organism>
<evidence type="ECO:0000259" key="2">
    <source>
        <dbReference type="PROSITE" id="PS51379"/>
    </source>
</evidence>
<dbReference type="PROSITE" id="PS51379">
    <property type="entry name" value="4FE4S_FER_2"/>
    <property type="match status" value="2"/>
</dbReference>
<dbReference type="SUPFAM" id="SSF54862">
    <property type="entry name" value="4Fe-4S ferredoxins"/>
    <property type="match status" value="1"/>
</dbReference>
<keyword evidence="3" id="KW-0560">Oxidoreductase</keyword>
<keyword evidence="4" id="KW-1185">Reference proteome</keyword>